<dbReference type="InterPro" id="IPR004563">
    <property type="entry name" value="Apolipo_AcylTrfase"/>
</dbReference>
<dbReference type="EMBL" id="JBHSGB010000006">
    <property type="protein sequence ID" value="MFC4655070.1"/>
    <property type="molecule type" value="Genomic_DNA"/>
</dbReference>
<proteinExistence type="inferred from homology"/>
<dbReference type="InterPro" id="IPR003010">
    <property type="entry name" value="C-N_Hydrolase"/>
</dbReference>
<comment type="similarity">
    <text evidence="2 9">Belongs to the CN hydrolase family. Apolipoprotein N-acyltransferase subfamily.</text>
</comment>
<dbReference type="PANTHER" id="PTHR38686:SF1">
    <property type="entry name" value="APOLIPOPROTEIN N-ACYLTRANSFERASE"/>
    <property type="match status" value="1"/>
</dbReference>
<dbReference type="HAMAP" id="MF_01148">
    <property type="entry name" value="Lnt"/>
    <property type="match status" value="1"/>
</dbReference>
<dbReference type="PROSITE" id="PS50263">
    <property type="entry name" value="CN_HYDROLASE"/>
    <property type="match status" value="1"/>
</dbReference>
<keyword evidence="3 9" id="KW-1003">Cell membrane</keyword>
<evidence type="ECO:0000256" key="1">
    <source>
        <dbReference type="ARBA" id="ARBA00004651"/>
    </source>
</evidence>
<dbReference type="RefSeq" id="WP_377333352.1">
    <property type="nucleotide sequence ID" value="NZ_JBHSGB010000006.1"/>
</dbReference>
<dbReference type="SUPFAM" id="SSF56317">
    <property type="entry name" value="Carbon-nitrogen hydrolase"/>
    <property type="match status" value="1"/>
</dbReference>
<dbReference type="Pfam" id="PF00795">
    <property type="entry name" value="CN_hydrolase"/>
    <property type="match status" value="1"/>
</dbReference>
<evidence type="ECO:0000256" key="2">
    <source>
        <dbReference type="ARBA" id="ARBA00010065"/>
    </source>
</evidence>
<evidence type="ECO:0000256" key="3">
    <source>
        <dbReference type="ARBA" id="ARBA00022475"/>
    </source>
</evidence>
<name>A0ABV9JLH2_9GAMM</name>
<comment type="pathway">
    <text evidence="9">Protein modification; lipoprotein biosynthesis (N-acyl transfer).</text>
</comment>
<evidence type="ECO:0000256" key="6">
    <source>
        <dbReference type="ARBA" id="ARBA00022989"/>
    </source>
</evidence>
<dbReference type="PANTHER" id="PTHR38686">
    <property type="entry name" value="APOLIPOPROTEIN N-ACYLTRANSFERASE"/>
    <property type="match status" value="1"/>
</dbReference>
<keyword evidence="4 9" id="KW-0808">Transferase</keyword>
<comment type="function">
    <text evidence="9">Catalyzes the phospholipid dependent N-acylation of the N-terminal cysteine of apolipoprotein, the last step in lipoprotein maturation.</text>
</comment>
<feature type="transmembrane region" description="Helical" evidence="9">
    <location>
        <begin position="189"/>
        <end position="209"/>
    </location>
</feature>
<dbReference type="NCBIfam" id="TIGR00546">
    <property type="entry name" value="lnt"/>
    <property type="match status" value="1"/>
</dbReference>
<evidence type="ECO:0000256" key="8">
    <source>
        <dbReference type="ARBA" id="ARBA00023315"/>
    </source>
</evidence>
<keyword evidence="12" id="KW-1185">Reference proteome</keyword>
<comment type="subcellular location">
    <subcellularLocation>
        <location evidence="1 9">Cell membrane</location>
        <topology evidence="1 9">Multi-pass membrane protein</topology>
    </subcellularLocation>
</comment>
<evidence type="ECO:0000313" key="11">
    <source>
        <dbReference type="EMBL" id="MFC4655070.1"/>
    </source>
</evidence>
<dbReference type="Gene3D" id="3.60.110.10">
    <property type="entry name" value="Carbon-nitrogen hydrolase"/>
    <property type="match status" value="1"/>
</dbReference>
<feature type="transmembrane region" description="Helical" evidence="9">
    <location>
        <begin position="118"/>
        <end position="138"/>
    </location>
</feature>
<dbReference type="Proteomes" id="UP001595962">
    <property type="component" value="Unassembled WGS sequence"/>
</dbReference>
<keyword evidence="7 9" id="KW-0472">Membrane</keyword>
<dbReference type="InterPro" id="IPR045378">
    <property type="entry name" value="LNT_N"/>
</dbReference>
<dbReference type="GO" id="GO:0016746">
    <property type="term" value="F:acyltransferase activity"/>
    <property type="evidence" value="ECO:0007669"/>
    <property type="project" value="UniProtKB-KW"/>
</dbReference>
<feature type="transmembrane region" description="Helical" evidence="9">
    <location>
        <begin position="158"/>
        <end position="182"/>
    </location>
</feature>
<evidence type="ECO:0000256" key="4">
    <source>
        <dbReference type="ARBA" id="ARBA00022679"/>
    </source>
</evidence>
<keyword evidence="6 9" id="KW-1133">Transmembrane helix</keyword>
<gene>
    <name evidence="9 11" type="primary">lnt</name>
    <name evidence="11" type="ORF">ACFO3I_08590</name>
</gene>
<dbReference type="EC" id="2.3.1.269" evidence="9"/>
<keyword evidence="8 9" id="KW-0012">Acyltransferase</keyword>
<keyword evidence="5 9" id="KW-0812">Transmembrane</keyword>
<dbReference type="Pfam" id="PF20154">
    <property type="entry name" value="LNT_N"/>
    <property type="match status" value="1"/>
</dbReference>
<dbReference type="InterPro" id="IPR036526">
    <property type="entry name" value="C-N_Hydrolase_sf"/>
</dbReference>
<feature type="transmembrane region" description="Helical" evidence="9">
    <location>
        <begin position="58"/>
        <end position="80"/>
    </location>
</feature>
<organism evidence="11 12">
    <name type="scientific">Rheinheimera marina</name>
    <dbReference type="NCBI Taxonomy" id="1774958"/>
    <lineage>
        <taxon>Bacteria</taxon>
        <taxon>Pseudomonadati</taxon>
        <taxon>Pseudomonadota</taxon>
        <taxon>Gammaproteobacteria</taxon>
        <taxon>Chromatiales</taxon>
        <taxon>Chromatiaceae</taxon>
        <taxon>Rheinheimera</taxon>
    </lineage>
</organism>
<evidence type="ECO:0000256" key="9">
    <source>
        <dbReference type="HAMAP-Rule" id="MF_01148"/>
    </source>
</evidence>
<sequence length="510" mass="56522">MSLLRTSFLPALLLAGLGAFNTLAYAPYSWHAIPLFTLTALALMLLRSQSWKQAAFYGFSYGVGWFAVGISWVHVSIATFGGMPLVASLGIMAVLVLYLSLYPALAGALAWRFRQSKAWPLLLTACWLIAENLRSWVFTGFPWLSVGYSQTSCFLAPWAPLIGEVGISFVMLLFAGSFAVLALRRQFGFVALTALLFALTPFLGTLKGWQSSGQSVSVALVQGNIAQNLRWDPAEEANTMKKYMELSREYLNHQLMIWPEAAIPQLEPLALAYLINLDMLAAERETAVVTGILDYKTNGDAYNGMIVLGRYHNAKTQGDYSYGTQNRYQKHHLLPIGEFVPFQSVLKHIAPFFNLPMSSFSRGDWQQANLQANGYQLLAALCFEIAFPRQMVANFNDDTDFLLTVSNDAWFGQSIGPHQHLEIAKMRALELGRPLLRATNNGITAVIAADGAELGRLPQFEDGVLSLKVPQTSGRTPYSLWGDWPLNLFSLVLLAGFWLRQRLSAAKNQV</sequence>
<comment type="catalytic activity">
    <reaction evidence="9">
        <text>N-terminal S-1,2-diacyl-sn-glyceryl-L-cysteinyl-[lipoprotein] + a glycerophospholipid = N-acyl-S-1,2-diacyl-sn-glyceryl-L-cysteinyl-[lipoprotein] + a 2-acyl-sn-glycero-3-phospholipid + H(+)</text>
        <dbReference type="Rhea" id="RHEA:48228"/>
        <dbReference type="Rhea" id="RHEA-COMP:14681"/>
        <dbReference type="Rhea" id="RHEA-COMP:14684"/>
        <dbReference type="ChEBI" id="CHEBI:15378"/>
        <dbReference type="ChEBI" id="CHEBI:136912"/>
        <dbReference type="ChEBI" id="CHEBI:140656"/>
        <dbReference type="ChEBI" id="CHEBI:140657"/>
        <dbReference type="ChEBI" id="CHEBI:140660"/>
        <dbReference type="EC" id="2.3.1.269"/>
    </reaction>
</comment>
<protein>
    <recommendedName>
        <fullName evidence="9">Apolipoprotein N-acyltransferase</fullName>
        <shortName evidence="9">ALP N-acyltransferase</shortName>
        <ecNumber evidence="9">2.3.1.269</ecNumber>
    </recommendedName>
</protein>
<comment type="caution">
    <text evidence="11">The sequence shown here is derived from an EMBL/GenBank/DDBJ whole genome shotgun (WGS) entry which is preliminary data.</text>
</comment>
<evidence type="ECO:0000313" key="12">
    <source>
        <dbReference type="Proteomes" id="UP001595962"/>
    </source>
</evidence>
<feature type="transmembrane region" description="Helical" evidence="9">
    <location>
        <begin position="86"/>
        <end position="111"/>
    </location>
</feature>
<reference evidence="12" key="1">
    <citation type="journal article" date="2019" name="Int. J. Syst. Evol. Microbiol.">
        <title>The Global Catalogue of Microorganisms (GCM) 10K type strain sequencing project: providing services to taxonomists for standard genome sequencing and annotation.</title>
        <authorList>
            <consortium name="The Broad Institute Genomics Platform"/>
            <consortium name="The Broad Institute Genome Sequencing Center for Infectious Disease"/>
            <person name="Wu L."/>
            <person name="Ma J."/>
        </authorList>
    </citation>
    <scope>NUCLEOTIDE SEQUENCE [LARGE SCALE GENOMIC DNA]</scope>
    <source>
        <strain evidence="12">DT28</strain>
    </source>
</reference>
<evidence type="ECO:0000256" key="7">
    <source>
        <dbReference type="ARBA" id="ARBA00023136"/>
    </source>
</evidence>
<dbReference type="CDD" id="cd07571">
    <property type="entry name" value="ALP_N-acyl_transferase"/>
    <property type="match status" value="1"/>
</dbReference>
<evidence type="ECO:0000256" key="5">
    <source>
        <dbReference type="ARBA" id="ARBA00022692"/>
    </source>
</evidence>
<evidence type="ECO:0000259" key="10">
    <source>
        <dbReference type="PROSITE" id="PS50263"/>
    </source>
</evidence>
<feature type="transmembrane region" description="Helical" evidence="9">
    <location>
        <begin position="28"/>
        <end position="46"/>
    </location>
</feature>
<accession>A0ABV9JLH2</accession>
<feature type="domain" description="CN hydrolase" evidence="10">
    <location>
        <begin position="221"/>
        <end position="471"/>
    </location>
</feature>